<dbReference type="AlphaFoldDB" id="A0A433ZZW2"/>
<protein>
    <submittedName>
        <fullName evidence="2">IS1595 family transposase</fullName>
    </submittedName>
</protein>
<dbReference type="Pfam" id="PF12760">
    <property type="entry name" value="Zn_ribbon_IS1595"/>
    <property type="match status" value="1"/>
</dbReference>
<feature type="domain" description="Transposase zinc-ribbon" evidence="1">
    <location>
        <begin position="27"/>
        <end position="71"/>
    </location>
</feature>
<gene>
    <name evidence="2" type="ORF">D0817_25510</name>
</gene>
<comment type="caution">
    <text evidence="2">The sequence shown here is derived from an EMBL/GenBank/DDBJ whole genome shotgun (WGS) entry which is preliminary data.</text>
</comment>
<accession>A0A433ZZW2</accession>
<dbReference type="InterPro" id="IPR024442">
    <property type="entry name" value="Transposase_Zn_ribbon"/>
</dbReference>
<dbReference type="EMBL" id="QWDM01000131">
    <property type="protein sequence ID" value="RUT67617.1"/>
    <property type="molecule type" value="Genomic_DNA"/>
</dbReference>
<evidence type="ECO:0000259" key="1">
    <source>
        <dbReference type="Pfam" id="PF12760"/>
    </source>
</evidence>
<proteinExistence type="predicted"/>
<organism evidence="2 3">
    <name type="scientific">Flavobacterium cupreum</name>
    <dbReference type="NCBI Taxonomy" id="2133766"/>
    <lineage>
        <taxon>Bacteria</taxon>
        <taxon>Pseudomonadati</taxon>
        <taxon>Bacteroidota</taxon>
        <taxon>Flavobacteriia</taxon>
        <taxon>Flavobacteriales</taxon>
        <taxon>Flavobacteriaceae</taxon>
        <taxon>Flavobacterium</taxon>
    </lineage>
</organism>
<name>A0A433ZZW2_9FLAO</name>
<feature type="non-terminal residue" evidence="2">
    <location>
        <position position="108"/>
    </location>
</feature>
<evidence type="ECO:0000313" key="2">
    <source>
        <dbReference type="EMBL" id="RUT67617.1"/>
    </source>
</evidence>
<sequence>MDIHILAPKAGEDYPTDWNEFLAWFATEDACLAYLEKLRWPAGFVCPACSCIDQPYRSSRGRMVCRNCGHQCTVTAGTIFEKTRTPLRVWLAAAWYATSQKQDRKSTR</sequence>
<keyword evidence="3" id="KW-1185">Reference proteome</keyword>
<evidence type="ECO:0000313" key="3">
    <source>
        <dbReference type="Proteomes" id="UP000288102"/>
    </source>
</evidence>
<dbReference type="Proteomes" id="UP000288102">
    <property type="component" value="Unassembled WGS sequence"/>
</dbReference>
<reference evidence="3" key="1">
    <citation type="journal article" date="2019" name="Syst. Appl. Microbiol.">
        <title>Flavobacterium circumlabens sp. nov. and Flavobacterium cupreum sp. nov., two psychrotrophic species isolated from Antarctic environmental samples.</title>
        <authorList>
            <person name="Kralova S."/>
            <person name="Busse H.-J."/>
            <person name="Svec P."/>
            <person name="Maslanova I."/>
            <person name="Stankova E."/>
            <person name="Bartak M."/>
            <person name="Sedlacek I."/>
        </authorList>
    </citation>
    <scope>NUCLEOTIDE SEQUENCE [LARGE SCALE GENOMIC DNA]</scope>
    <source>
        <strain evidence="3">CCM 8825</strain>
    </source>
</reference>